<organism evidence="2 3">
    <name type="scientific">Plakobranchus ocellatus</name>
    <dbReference type="NCBI Taxonomy" id="259542"/>
    <lineage>
        <taxon>Eukaryota</taxon>
        <taxon>Metazoa</taxon>
        <taxon>Spiralia</taxon>
        <taxon>Lophotrochozoa</taxon>
        <taxon>Mollusca</taxon>
        <taxon>Gastropoda</taxon>
        <taxon>Heterobranchia</taxon>
        <taxon>Euthyneura</taxon>
        <taxon>Panpulmonata</taxon>
        <taxon>Sacoglossa</taxon>
        <taxon>Placobranchoidea</taxon>
        <taxon>Plakobranchidae</taxon>
        <taxon>Plakobranchus</taxon>
    </lineage>
</organism>
<protein>
    <recommendedName>
        <fullName evidence="4">PiggyBac transposable element-derived protein 4 C-terminal zinc-ribbon domain-containing protein</fullName>
    </recommendedName>
</protein>
<keyword evidence="3" id="KW-1185">Reference proteome</keyword>
<proteinExistence type="predicted"/>
<dbReference type="AlphaFoldDB" id="A0AAV4ASU0"/>
<evidence type="ECO:0000256" key="1">
    <source>
        <dbReference type="SAM" id="MobiDB-lite"/>
    </source>
</evidence>
<gene>
    <name evidence="2" type="ORF">PoB_003568400</name>
</gene>
<feature type="region of interest" description="Disordered" evidence="1">
    <location>
        <begin position="74"/>
        <end position="95"/>
    </location>
</feature>
<evidence type="ECO:0000313" key="3">
    <source>
        <dbReference type="Proteomes" id="UP000735302"/>
    </source>
</evidence>
<evidence type="ECO:0000313" key="2">
    <source>
        <dbReference type="EMBL" id="GFO09179.1"/>
    </source>
</evidence>
<accession>A0AAV4ASU0</accession>
<comment type="caution">
    <text evidence="2">The sequence shown here is derived from an EMBL/GenBank/DDBJ whole genome shotgun (WGS) entry which is preliminary data.</text>
</comment>
<name>A0AAV4ASU0_9GAST</name>
<dbReference type="Proteomes" id="UP000735302">
    <property type="component" value="Unassembled WGS sequence"/>
</dbReference>
<evidence type="ECO:0008006" key="4">
    <source>
        <dbReference type="Google" id="ProtNLM"/>
    </source>
</evidence>
<sequence>MILVSIQTIILLKKHQRKHGRRITTLSSVIKELIVSLAGTDLTTDAVEDTVNLPLAQLHENHFIKLCPPAGKQAKRGFSVKSAPTRQKKTGATYEERKKKRKLVPTWCPVCKIGLCLDCFELYRTKSDYTK</sequence>
<dbReference type="EMBL" id="BLXT01004061">
    <property type="protein sequence ID" value="GFO09179.1"/>
    <property type="molecule type" value="Genomic_DNA"/>
</dbReference>
<reference evidence="2 3" key="1">
    <citation type="journal article" date="2021" name="Elife">
        <title>Chloroplast acquisition without the gene transfer in kleptoplastic sea slugs, Plakobranchus ocellatus.</title>
        <authorList>
            <person name="Maeda T."/>
            <person name="Takahashi S."/>
            <person name="Yoshida T."/>
            <person name="Shimamura S."/>
            <person name="Takaki Y."/>
            <person name="Nagai Y."/>
            <person name="Toyoda A."/>
            <person name="Suzuki Y."/>
            <person name="Arimoto A."/>
            <person name="Ishii H."/>
            <person name="Satoh N."/>
            <person name="Nishiyama T."/>
            <person name="Hasebe M."/>
            <person name="Maruyama T."/>
            <person name="Minagawa J."/>
            <person name="Obokata J."/>
            <person name="Shigenobu S."/>
        </authorList>
    </citation>
    <scope>NUCLEOTIDE SEQUENCE [LARGE SCALE GENOMIC DNA]</scope>
</reference>